<reference evidence="2" key="1">
    <citation type="journal article" date="2019" name="Int. J. Syst. Evol. Microbiol.">
        <title>The Global Catalogue of Microorganisms (GCM) 10K type strain sequencing project: providing services to taxonomists for standard genome sequencing and annotation.</title>
        <authorList>
            <consortium name="The Broad Institute Genomics Platform"/>
            <consortium name="The Broad Institute Genome Sequencing Center for Infectious Disease"/>
            <person name="Wu L."/>
            <person name="Ma J."/>
        </authorList>
    </citation>
    <scope>NUCLEOTIDE SEQUENCE [LARGE SCALE GENOMIC DNA]</scope>
    <source>
        <strain evidence="2">JCM 9371</strain>
    </source>
</reference>
<organism evidence="1 2">
    <name type="scientific">Actinomadura fibrosa</name>
    <dbReference type="NCBI Taxonomy" id="111802"/>
    <lineage>
        <taxon>Bacteria</taxon>
        <taxon>Bacillati</taxon>
        <taxon>Actinomycetota</taxon>
        <taxon>Actinomycetes</taxon>
        <taxon>Streptosporangiales</taxon>
        <taxon>Thermomonosporaceae</taxon>
        <taxon>Actinomadura</taxon>
    </lineage>
</organism>
<dbReference type="EMBL" id="JBHTGP010000016">
    <property type="protein sequence ID" value="MFD0689094.1"/>
    <property type="molecule type" value="Genomic_DNA"/>
</dbReference>
<evidence type="ECO:0000313" key="2">
    <source>
        <dbReference type="Proteomes" id="UP001597063"/>
    </source>
</evidence>
<gene>
    <name evidence="1" type="ORF">ACFQZM_31705</name>
</gene>
<name>A0ABW2XRY3_9ACTN</name>
<dbReference type="SUPFAM" id="SSF102114">
    <property type="entry name" value="Radical SAM enzymes"/>
    <property type="match status" value="1"/>
</dbReference>
<dbReference type="Gene3D" id="3.20.20.70">
    <property type="entry name" value="Aldolase class I"/>
    <property type="match status" value="1"/>
</dbReference>
<evidence type="ECO:0008006" key="3">
    <source>
        <dbReference type="Google" id="ProtNLM"/>
    </source>
</evidence>
<evidence type="ECO:0000313" key="1">
    <source>
        <dbReference type="EMBL" id="MFD0689094.1"/>
    </source>
</evidence>
<dbReference type="InterPro" id="IPR023867">
    <property type="entry name" value="Sulphatase_maturase_rSAM"/>
</dbReference>
<comment type="caution">
    <text evidence="1">The sequence shown here is derived from an EMBL/GenBank/DDBJ whole genome shotgun (WGS) entry which is preliminary data.</text>
</comment>
<accession>A0ABW2XRY3</accession>
<proteinExistence type="predicted"/>
<protein>
    <recommendedName>
        <fullName evidence="3">Radical SAM protein</fullName>
    </recommendedName>
</protein>
<dbReference type="Proteomes" id="UP001597063">
    <property type="component" value="Unassembled WGS sequence"/>
</dbReference>
<sequence length="327" mass="35888">MSVGSLAGVRQRWVACDGPVVPLAGRGPRRWRDVVTNRGRVVAVTWSDDADPVDLGSFRDAVEGVERCAVPGVRVEHALWTDGSRLDDAWCRCLGERDVLVGLSADGVVSDDRRGRAAARRRMADAVRLLRRHGVACVIVCAVHAGNAGRPLDAYRYFRDELGVGHVQFLPVVERVGEGPRVGRAGVSERTVRPEQWAAFLVAVFDEWVRRDVGRQFVQVFEEALGAWVAAGRRPRAVRAGAERLPLYCRCCPVLFACGGGRPGDRFVESPDGESGLDYLCAGYREFFDHVGQPMRVMAALVRGGRDAAEIMKVIARYERERPAPAG</sequence>
<keyword evidence="2" id="KW-1185">Reference proteome</keyword>
<dbReference type="RefSeq" id="WP_131761282.1">
    <property type="nucleotide sequence ID" value="NZ_CAACUY010000156.1"/>
</dbReference>
<dbReference type="PANTHER" id="PTHR43273:SF3">
    <property type="entry name" value="ANAEROBIC SULFATASE-MATURATING ENZYME HOMOLOG ASLB-RELATED"/>
    <property type="match status" value="1"/>
</dbReference>
<dbReference type="PANTHER" id="PTHR43273">
    <property type="entry name" value="ANAEROBIC SULFATASE-MATURATING ENZYME HOMOLOG ASLB-RELATED"/>
    <property type="match status" value="1"/>
</dbReference>
<dbReference type="InterPro" id="IPR013785">
    <property type="entry name" value="Aldolase_TIM"/>
</dbReference>
<dbReference type="InterPro" id="IPR058240">
    <property type="entry name" value="rSAM_sf"/>
</dbReference>